<comment type="caution">
    <text evidence="2">The sequence shown here is derived from an EMBL/GenBank/DDBJ whole genome shotgun (WGS) entry which is preliminary data.</text>
</comment>
<dbReference type="InterPro" id="IPR050237">
    <property type="entry name" value="ATP-dep_AMP-bd_enzyme"/>
</dbReference>
<proteinExistence type="predicted"/>
<evidence type="ECO:0000313" key="3">
    <source>
        <dbReference type="Proteomes" id="UP001501509"/>
    </source>
</evidence>
<dbReference type="PANTHER" id="PTHR43767">
    <property type="entry name" value="LONG-CHAIN-FATTY-ACID--COA LIGASE"/>
    <property type="match status" value="1"/>
</dbReference>
<feature type="domain" description="AMP-dependent synthetase/ligase" evidence="1">
    <location>
        <begin position="33"/>
        <end position="134"/>
    </location>
</feature>
<organism evidence="2 3">
    <name type="scientific">Actinomadura fulvescens</name>
    <dbReference type="NCBI Taxonomy" id="46160"/>
    <lineage>
        <taxon>Bacteria</taxon>
        <taxon>Bacillati</taxon>
        <taxon>Actinomycetota</taxon>
        <taxon>Actinomycetes</taxon>
        <taxon>Streptosporangiales</taxon>
        <taxon>Thermomonosporaceae</taxon>
        <taxon>Actinomadura</taxon>
    </lineage>
</organism>
<dbReference type="SUPFAM" id="SSF56801">
    <property type="entry name" value="Acetyl-CoA synthetase-like"/>
    <property type="match status" value="1"/>
</dbReference>
<dbReference type="Pfam" id="PF00501">
    <property type="entry name" value="AMP-binding"/>
    <property type="match status" value="1"/>
</dbReference>
<evidence type="ECO:0000313" key="2">
    <source>
        <dbReference type="EMBL" id="GAA2588521.1"/>
    </source>
</evidence>
<sequence>MAYPDRHPRDDAGRLAVAETTVTGAVLETAREMAVRRGERAALRDPHETLSYSRFAAVVPAAAAGLRRQGVRPGDLGAVHLGRACDVAVAVHSITAAGAVPVLLPPGATAGELAALMSESGARFLLTGGALAPVSMAATERSYVRQVFTFGEVAGATPFARLVADGGAGAEPAGLAAPPVDPLRDLALRLGDPREDLTHADRLADLYRLAGAVGITECDVLACRAGDVPMPTWIGLIDLCLAHGATFVGAADVPEGAALLTAVERNAATIAVVSPAGLRALAYDHDAAPRAGLRLLVTGAADPEVVRACRDRHGWTVSPLA</sequence>
<keyword evidence="3" id="KW-1185">Reference proteome</keyword>
<dbReference type="PANTHER" id="PTHR43767:SF1">
    <property type="entry name" value="NONRIBOSOMAL PEPTIDE SYNTHASE PES1 (EUROFUNG)-RELATED"/>
    <property type="match status" value="1"/>
</dbReference>
<accession>A0ABP6BVR5</accession>
<protein>
    <recommendedName>
        <fullName evidence="1">AMP-dependent synthetase/ligase domain-containing protein</fullName>
    </recommendedName>
</protein>
<dbReference type="EMBL" id="BAAATD010000002">
    <property type="protein sequence ID" value="GAA2588521.1"/>
    <property type="molecule type" value="Genomic_DNA"/>
</dbReference>
<evidence type="ECO:0000259" key="1">
    <source>
        <dbReference type="Pfam" id="PF00501"/>
    </source>
</evidence>
<dbReference type="Proteomes" id="UP001501509">
    <property type="component" value="Unassembled WGS sequence"/>
</dbReference>
<dbReference type="Gene3D" id="3.40.50.12780">
    <property type="entry name" value="N-terminal domain of ligase-like"/>
    <property type="match status" value="1"/>
</dbReference>
<reference evidence="3" key="1">
    <citation type="journal article" date="2019" name="Int. J. Syst. Evol. Microbiol.">
        <title>The Global Catalogue of Microorganisms (GCM) 10K type strain sequencing project: providing services to taxonomists for standard genome sequencing and annotation.</title>
        <authorList>
            <consortium name="The Broad Institute Genomics Platform"/>
            <consortium name="The Broad Institute Genome Sequencing Center for Infectious Disease"/>
            <person name="Wu L."/>
            <person name="Ma J."/>
        </authorList>
    </citation>
    <scope>NUCLEOTIDE SEQUENCE [LARGE SCALE GENOMIC DNA]</scope>
    <source>
        <strain evidence="3">JCM 6833</strain>
    </source>
</reference>
<name>A0ABP6BVR5_9ACTN</name>
<dbReference type="RefSeq" id="WP_344540157.1">
    <property type="nucleotide sequence ID" value="NZ_BAAATD010000002.1"/>
</dbReference>
<dbReference type="InterPro" id="IPR042099">
    <property type="entry name" value="ANL_N_sf"/>
</dbReference>
<dbReference type="Gene3D" id="3.40.50.980">
    <property type="match status" value="1"/>
</dbReference>
<gene>
    <name evidence="2" type="ORF">GCM10010411_21730</name>
</gene>
<dbReference type="InterPro" id="IPR000873">
    <property type="entry name" value="AMP-dep_synth/lig_dom"/>
</dbReference>